<dbReference type="EC" id="5.4.99.-" evidence="3"/>
<keyword evidence="6" id="KW-1185">Reference proteome</keyword>
<keyword evidence="2" id="KW-0694">RNA-binding</keyword>
<sequence>MISGLRYSSKTFRLLFYRNNKSRASNVCNSDPNEIDPNKHVENKMEPSTFDEIQNHSQGKENPYYIEDGLRKVYPYYYDHLTYCKSRWAKRNLIDIYSSEFGLYPRKELENRILSGVVKVNGEPVDLEYELKLSDVLTSSVHRHELPVLAASIKVIFENDNLLVIDKPPSIPVHPCGLYRYNSAVFILEQEGKWKDLHVIHRLDRLTSGVLIFAKNVQSSREIHENFNMRDITKEYICRVEGEFPDGVVMCNKPIKHFYNKVGVALVHPKGKISITEFQKLSYNGKSSVVKCKLYTGRTHQIRAHLQYLGYPILNDSLYNSYIFGPEKGRHGKIHKSIDKLLKDLVKRLSVEWFVKDDDEEENISWNSVTDSNIVKLLFDMNCYSMNEELLSDAYKKDPSRLYHDENCFFCTNALRDPKPSNLFMFLHAHKYKCDKWEFQTDMPIWASDDWDIM</sequence>
<dbReference type="InterPro" id="IPR020103">
    <property type="entry name" value="PsdUridine_synth_cat_dom_sf"/>
</dbReference>
<proteinExistence type="inferred from homology"/>
<dbReference type="InterPro" id="IPR006225">
    <property type="entry name" value="PsdUridine_synth_RluC/D"/>
</dbReference>
<keyword evidence="3" id="KW-0413">Isomerase</keyword>
<evidence type="ECO:0000256" key="2">
    <source>
        <dbReference type="PROSITE-ProRule" id="PRU00182"/>
    </source>
</evidence>
<dbReference type="InterPro" id="IPR006224">
    <property type="entry name" value="PsdUridine_synth_RluA-like_CS"/>
</dbReference>
<organism evidence="5 6">
    <name type="scientific">Araneus ventricosus</name>
    <name type="common">Orbweaver spider</name>
    <name type="synonym">Epeira ventricosa</name>
    <dbReference type="NCBI Taxonomy" id="182803"/>
    <lineage>
        <taxon>Eukaryota</taxon>
        <taxon>Metazoa</taxon>
        <taxon>Ecdysozoa</taxon>
        <taxon>Arthropoda</taxon>
        <taxon>Chelicerata</taxon>
        <taxon>Arachnida</taxon>
        <taxon>Araneae</taxon>
        <taxon>Araneomorphae</taxon>
        <taxon>Entelegynae</taxon>
        <taxon>Araneoidea</taxon>
        <taxon>Araneidae</taxon>
        <taxon>Araneus</taxon>
    </lineage>
</organism>
<dbReference type="OrthoDB" id="424794at2759"/>
<evidence type="ECO:0000259" key="4">
    <source>
        <dbReference type="Pfam" id="PF00849"/>
    </source>
</evidence>
<dbReference type="Pfam" id="PF00849">
    <property type="entry name" value="PseudoU_synth_2"/>
    <property type="match status" value="1"/>
</dbReference>
<dbReference type="PANTHER" id="PTHR21600">
    <property type="entry name" value="MITOCHONDRIAL RNA PSEUDOURIDINE SYNTHASE"/>
    <property type="match status" value="1"/>
</dbReference>
<comment type="catalytic activity">
    <reaction evidence="3">
        <text>a uridine in RNA = a pseudouridine in RNA</text>
        <dbReference type="Rhea" id="RHEA:48348"/>
        <dbReference type="Rhea" id="RHEA-COMP:12068"/>
        <dbReference type="Rhea" id="RHEA-COMP:12069"/>
        <dbReference type="ChEBI" id="CHEBI:65314"/>
        <dbReference type="ChEBI" id="CHEBI:65315"/>
    </reaction>
</comment>
<comment type="similarity">
    <text evidence="3">Belongs to the pseudouridine synthase RluA family.</text>
</comment>
<dbReference type="GO" id="GO:0000455">
    <property type="term" value="P:enzyme-directed rRNA pseudouridine synthesis"/>
    <property type="evidence" value="ECO:0007669"/>
    <property type="project" value="TreeGrafter"/>
</dbReference>
<comment type="function">
    <text evidence="3">Responsible for synthesis of pseudouridine from uracil.</text>
</comment>
<evidence type="ECO:0000313" key="6">
    <source>
        <dbReference type="Proteomes" id="UP000499080"/>
    </source>
</evidence>
<dbReference type="PROSITE" id="PS01129">
    <property type="entry name" value="PSI_RLU"/>
    <property type="match status" value="1"/>
</dbReference>
<feature type="domain" description="Pseudouridine synthase RsuA/RluA-like" evidence="4">
    <location>
        <begin position="161"/>
        <end position="307"/>
    </location>
</feature>
<comment type="caution">
    <text evidence="5">The sequence shown here is derived from an EMBL/GenBank/DDBJ whole genome shotgun (WGS) entry which is preliminary data.</text>
</comment>
<feature type="active site" evidence="1">
    <location>
        <position position="204"/>
    </location>
</feature>
<dbReference type="CDD" id="cd02557">
    <property type="entry name" value="PseudoU_synth_ScRIB2"/>
    <property type="match status" value="1"/>
</dbReference>
<dbReference type="PROSITE" id="PS50889">
    <property type="entry name" value="S4"/>
    <property type="match status" value="1"/>
</dbReference>
<dbReference type="NCBIfam" id="TIGR00005">
    <property type="entry name" value="rluA_subfam"/>
    <property type="match status" value="1"/>
</dbReference>
<dbReference type="AlphaFoldDB" id="A0A4Y2KRJ6"/>
<gene>
    <name evidence="5" type="primary">Rpusd2_1</name>
    <name evidence="5" type="ORF">AVEN_182578_1</name>
</gene>
<accession>A0A4Y2KRJ6</accession>
<evidence type="ECO:0000256" key="1">
    <source>
        <dbReference type="PIRSR" id="PIRSR606225-1"/>
    </source>
</evidence>
<dbReference type="EMBL" id="BGPR01004930">
    <property type="protein sequence ID" value="GBN04991.1"/>
    <property type="molecule type" value="Genomic_DNA"/>
</dbReference>
<dbReference type="GO" id="GO:0009982">
    <property type="term" value="F:pseudouridine synthase activity"/>
    <property type="evidence" value="ECO:0007669"/>
    <property type="project" value="InterPro"/>
</dbReference>
<reference evidence="5 6" key="1">
    <citation type="journal article" date="2019" name="Sci. Rep.">
        <title>Orb-weaving spider Araneus ventricosus genome elucidates the spidroin gene catalogue.</title>
        <authorList>
            <person name="Kono N."/>
            <person name="Nakamura H."/>
            <person name="Ohtoshi R."/>
            <person name="Moran D.A.P."/>
            <person name="Shinohara A."/>
            <person name="Yoshida Y."/>
            <person name="Fujiwara M."/>
            <person name="Mori M."/>
            <person name="Tomita M."/>
            <person name="Arakawa K."/>
        </authorList>
    </citation>
    <scope>NUCLEOTIDE SEQUENCE [LARGE SCALE GENOMIC DNA]</scope>
</reference>
<evidence type="ECO:0000313" key="5">
    <source>
        <dbReference type="EMBL" id="GBN04991.1"/>
    </source>
</evidence>
<dbReference type="SUPFAM" id="SSF55120">
    <property type="entry name" value="Pseudouridine synthase"/>
    <property type="match status" value="1"/>
</dbReference>
<name>A0A4Y2KRJ6_ARAVE</name>
<dbReference type="InterPro" id="IPR050188">
    <property type="entry name" value="RluA_PseudoU_synthase"/>
</dbReference>
<dbReference type="Gene3D" id="3.30.2350.10">
    <property type="entry name" value="Pseudouridine synthase"/>
    <property type="match status" value="1"/>
</dbReference>
<evidence type="ECO:0000256" key="3">
    <source>
        <dbReference type="RuleBase" id="RU362028"/>
    </source>
</evidence>
<dbReference type="Proteomes" id="UP000499080">
    <property type="component" value="Unassembled WGS sequence"/>
</dbReference>
<dbReference type="PANTHER" id="PTHR21600:SF40">
    <property type="entry name" value="PSEUDOURIDYLATE SYNTHASE RPUSD2"/>
    <property type="match status" value="1"/>
</dbReference>
<protein>
    <recommendedName>
        <fullName evidence="3">Pseudouridine synthase</fullName>
        <ecNumber evidence="3">5.4.99.-</ecNumber>
    </recommendedName>
</protein>
<dbReference type="InterPro" id="IPR006145">
    <property type="entry name" value="PsdUridine_synth_RsuA/RluA"/>
</dbReference>
<dbReference type="GO" id="GO:0003723">
    <property type="term" value="F:RNA binding"/>
    <property type="evidence" value="ECO:0007669"/>
    <property type="project" value="UniProtKB-KW"/>
</dbReference>